<feature type="compositionally biased region" description="Acidic residues" evidence="8">
    <location>
        <begin position="1011"/>
        <end position="1020"/>
    </location>
</feature>
<dbReference type="SMART" id="SM00248">
    <property type="entry name" value="ANK"/>
    <property type="match status" value="5"/>
</dbReference>
<dbReference type="Pfam" id="PF01529">
    <property type="entry name" value="DHHC"/>
    <property type="match status" value="1"/>
</dbReference>
<dbReference type="PANTHER" id="PTHR24161">
    <property type="entry name" value="ANK_REP_REGION DOMAIN-CONTAINING PROTEIN-RELATED"/>
    <property type="match status" value="1"/>
</dbReference>
<evidence type="ECO:0000256" key="8">
    <source>
        <dbReference type="SAM" id="MobiDB-lite"/>
    </source>
</evidence>
<feature type="transmembrane region" description="Helical" evidence="9">
    <location>
        <begin position="570"/>
        <end position="593"/>
    </location>
</feature>
<accession>D8LIM8</accession>
<gene>
    <name evidence="11" type="ORF">Esi_0220_0022</name>
</gene>
<feature type="region of interest" description="Disordered" evidence="8">
    <location>
        <begin position="938"/>
        <end position="959"/>
    </location>
</feature>
<dbReference type="eggNOG" id="KOG0504">
    <property type="taxonomic scope" value="Eukaryota"/>
</dbReference>
<evidence type="ECO:0000256" key="3">
    <source>
        <dbReference type="ARBA" id="ARBA00022737"/>
    </source>
</evidence>
<keyword evidence="2 9" id="KW-0812">Transmembrane</keyword>
<dbReference type="SUPFAM" id="SSF48403">
    <property type="entry name" value="Ankyrin repeat"/>
    <property type="match status" value="1"/>
</dbReference>
<feature type="region of interest" description="Disordered" evidence="8">
    <location>
        <begin position="661"/>
        <end position="685"/>
    </location>
</feature>
<evidence type="ECO:0000313" key="11">
    <source>
        <dbReference type="EMBL" id="CBN75938.1"/>
    </source>
</evidence>
<dbReference type="PROSITE" id="PS50088">
    <property type="entry name" value="ANK_REPEAT"/>
    <property type="match status" value="4"/>
</dbReference>
<feature type="region of interest" description="Disordered" evidence="8">
    <location>
        <begin position="100"/>
        <end position="127"/>
    </location>
</feature>
<dbReference type="InterPro" id="IPR001594">
    <property type="entry name" value="Palmitoyltrfase_DHHC"/>
</dbReference>
<evidence type="ECO:0000256" key="2">
    <source>
        <dbReference type="ARBA" id="ARBA00022692"/>
    </source>
</evidence>
<dbReference type="GO" id="GO:0016409">
    <property type="term" value="F:palmitoyltransferase activity"/>
    <property type="evidence" value="ECO:0007669"/>
    <property type="project" value="InterPro"/>
</dbReference>
<keyword evidence="12" id="KW-1185">Reference proteome</keyword>
<feature type="compositionally biased region" description="Basic and acidic residues" evidence="8">
    <location>
        <begin position="938"/>
        <end position="955"/>
    </location>
</feature>
<keyword evidence="4 9" id="KW-1133">Transmembrane helix</keyword>
<evidence type="ECO:0000256" key="5">
    <source>
        <dbReference type="ARBA" id="ARBA00023043"/>
    </source>
</evidence>
<feature type="repeat" description="ANK" evidence="7">
    <location>
        <begin position="333"/>
        <end position="365"/>
    </location>
</feature>
<feature type="compositionally biased region" description="Gly residues" evidence="8">
    <location>
        <begin position="439"/>
        <end position="452"/>
    </location>
</feature>
<feature type="region of interest" description="Disordered" evidence="8">
    <location>
        <begin position="521"/>
        <end position="555"/>
    </location>
</feature>
<feature type="compositionally biased region" description="Low complexity" evidence="8">
    <location>
        <begin position="100"/>
        <end position="120"/>
    </location>
</feature>
<keyword evidence="6 9" id="KW-0472">Membrane</keyword>
<evidence type="ECO:0000256" key="9">
    <source>
        <dbReference type="SAM" id="Phobius"/>
    </source>
</evidence>
<dbReference type="Gene3D" id="1.25.40.20">
    <property type="entry name" value="Ankyrin repeat-containing domain"/>
    <property type="match status" value="3"/>
</dbReference>
<feature type="region of interest" description="Disordered" evidence="8">
    <location>
        <begin position="979"/>
        <end position="1034"/>
    </location>
</feature>
<feature type="compositionally biased region" description="Gly residues" evidence="8">
    <location>
        <begin position="223"/>
        <end position="244"/>
    </location>
</feature>
<comment type="subcellular location">
    <subcellularLocation>
        <location evidence="1">Membrane</location>
        <topology evidence="1">Multi-pass membrane protein</topology>
    </subcellularLocation>
</comment>
<feature type="repeat" description="ANK" evidence="7">
    <location>
        <begin position="70"/>
        <end position="102"/>
    </location>
</feature>
<dbReference type="InterPro" id="IPR036770">
    <property type="entry name" value="Ankyrin_rpt-contain_sf"/>
</dbReference>
<feature type="domain" description="Palmitoyltransferase DHHC" evidence="10">
    <location>
        <begin position="715"/>
        <end position="846"/>
    </location>
</feature>
<sequence>MAEGGGRPPVQYVSRFKMPEDGAEFLRPEDISHRGVGLPAACVNGDLPLVAMLLAEGAENGINMLSADADGNNPLHYACLSESPDLITFLLRKADAAAASSSSSSSSPSAGAASRRPPSGVHDTPRQRLAKSRLLEARNAESETPLLRAAVGGNVAVVDALLEAGADMFAVDASQNTVFHNAARNGMLWALAFFLSTEATKHKAISSGDGGGVGIVQEDTARNGGGGVSGGAQDGSGGDPGQGEGCARDGGCSGDPRDDGESADTEAAMAAAFGRRKTRAGSTETENSDNCCGTAWAAAAGERGPAAAATGGHDATTPLDPRVASLLSRTDCDGHTALDWACYSGHTGVAKLLVEHGLNPWSLDAGGKSCLHWAASQGRAETCRYLVLLGMDPRLPDGGGSSAFVLAEGNHDPRLTLAALRLADDVRRRAPTAGSAVRGEGGPGDVEKGGGGYTPGSDAGDIIVVPERLNPTRAWVVASYAIPICGVWALSFVVPWWGWFLGSVAVLVAARKAAQLAAAFGGGGSRKGGASDGRAGGAWGRRGRDAPASADPPEPQSRAVTVLLAPEQHLAVWAGMALCFLSQTIVVAAQMLVSTTTADRSFAGSSISGGGGGGGGDRMTATAWAACASVGFLAAMLALWWTLLASDGRAAAVAQAAAGAGGGQSAASRGRRPRPRRRRRVGMGRGDPGAVVMCPREDMRVLVEGVAATVGPPEPRRLCQTCLVRKPTRSKHCAECGLCVGRMDHHCVWLNNCVGCGNHRRFVAFVLCQLGYAALFLSVSTASMAKEISSEGGVFKVLGTLLGKTYLPTFLLTLASAFGVVMLTGIAHEQIRNMLSNFTSNERINQRRYPWLNATPRGPPFNRYDLGPWGNLMEFWGVGGGNGGGEDGGGGIAPGGGSAAAAAVSVRRRRRPSYYLEGYELPPLDSKRQARLEKMLHQHENRLKGTRRNDNKRVDCSGGTSCHGGVVVGAGARRCGHGDAAAADGGGGGGREGRHESIPGKIKRVPHVPLPDDEQEEEEEEKHAGPSADGDDAHSLEVEGVELVERTAASASAAADCGGGGGGGGGDGSRSTAYAAAAIPTAAVLEAGVVPAAAAGIRDGGGGGETSSRFALV</sequence>
<feature type="compositionally biased region" description="Gly residues" evidence="8">
    <location>
        <begin position="521"/>
        <end position="540"/>
    </location>
</feature>
<feature type="transmembrane region" description="Helical" evidence="9">
    <location>
        <begin position="762"/>
        <end position="785"/>
    </location>
</feature>
<feature type="region of interest" description="Disordered" evidence="8">
    <location>
        <begin position="204"/>
        <end position="264"/>
    </location>
</feature>
<evidence type="ECO:0000259" key="10">
    <source>
        <dbReference type="Pfam" id="PF01529"/>
    </source>
</evidence>
<evidence type="ECO:0000313" key="12">
    <source>
        <dbReference type="Proteomes" id="UP000002630"/>
    </source>
</evidence>
<keyword evidence="5 7" id="KW-0040">ANK repeat</keyword>
<evidence type="ECO:0000256" key="6">
    <source>
        <dbReference type="ARBA" id="ARBA00023136"/>
    </source>
</evidence>
<feature type="transmembrane region" description="Helical" evidence="9">
    <location>
        <begin position="487"/>
        <end position="510"/>
    </location>
</feature>
<dbReference type="Proteomes" id="UP000002630">
    <property type="component" value="Linkage Group LG23"/>
</dbReference>
<proteinExistence type="predicted"/>
<dbReference type="eggNOG" id="KOG0509">
    <property type="taxonomic scope" value="Eukaryota"/>
</dbReference>
<feature type="compositionally biased region" description="Basic residues" evidence="8">
    <location>
        <begin position="669"/>
        <end position="682"/>
    </location>
</feature>
<evidence type="ECO:0000256" key="4">
    <source>
        <dbReference type="ARBA" id="ARBA00022989"/>
    </source>
</evidence>
<dbReference type="Pfam" id="PF13637">
    <property type="entry name" value="Ank_4"/>
    <property type="match status" value="2"/>
</dbReference>
<evidence type="ECO:0000256" key="1">
    <source>
        <dbReference type="ARBA" id="ARBA00004141"/>
    </source>
</evidence>
<dbReference type="PROSITE" id="PS50297">
    <property type="entry name" value="ANK_REP_REGION"/>
    <property type="match status" value="2"/>
</dbReference>
<keyword evidence="3" id="KW-0677">Repeat</keyword>
<feature type="repeat" description="ANK" evidence="7">
    <location>
        <begin position="141"/>
        <end position="173"/>
    </location>
</feature>
<dbReference type="InterPro" id="IPR002110">
    <property type="entry name" value="Ankyrin_rpt"/>
</dbReference>
<dbReference type="InParanoid" id="D8LIM8"/>
<dbReference type="GO" id="GO:0016020">
    <property type="term" value="C:membrane"/>
    <property type="evidence" value="ECO:0007669"/>
    <property type="project" value="UniProtKB-SubCell"/>
</dbReference>
<name>D8LIM8_ECTSI</name>
<feature type="region of interest" description="Disordered" evidence="8">
    <location>
        <begin position="431"/>
        <end position="452"/>
    </location>
</feature>
<reference evidence="11 12" key="1">
    <citation type="journal article" date="2010" name="Nature">
        <title>The Ectocarpus genome and the independent evolution of multicellularity in brown algae.</title>
        <authorList>
            <person name="Cock J.M."/>
            <person name="Sterck L."/>
            <person name="Rouze P."/>
            <person name="Scornet D."/>
            <person name="Allen A.E."/>
            <person name="Amoutzias G."/>
            <person name="Anthouard V."/>
            <person name="Artiguenave F."/>
            <person name="Aury J.M."/>
            <person name="Badger J.H."/>
            <person name="Beszteri B."/>
            <person name="Billiau K."/>
            <person name="Bonnet E."/>
            <person name="Bothwell J.H."/>
            <person name="Bowler C."/>
            <person name="Boyen C."/>
            <person name="Brownlee C."/>
            <person name="Carrano C.J."/>
            <person name="Charrier B."/>
            <person name="Cho G.Y."/>
            <person name="Coelho S.M."/>
            <person name="Collen J."/>
            <person name="Corre E."/>
            <person name="Da Silva C."/>
            <person name="Delage L."/>
            <person name="Delaroque N."/>
            <person name="Dittami S.M."/>
            <person name="Doulbeau S."/>
            <person name="Elias M."/>
            <person name="Farnham G."/>
            <person name="Gachon C.M."/>
            <person name="Gschloessl B."/>
            <person name="Heesch S."/>
            <person name="Jabbari K."/>
            <person name="Jubin C."/>
            <person name="Kawai H."/>
            <person name="Kimura K."/>
            <person name="Kloareg B."/>
            <person name="Kupper F.C."/>
            <person name="Lang D."/>
            <person name="Le Bail A."/>
            <person name="Leblanc C."/>
            <person name="Lerouge P."/>
            <person name="Lohr M."/>
            <person name="Lopez P.J."/>
            <person name="Martens C."/>
            <person name="Maumus F."/>
            <person name="Michel G."/>
            <person name="Miranda-Saavedra D."/>
            <person name="Morales J."/>
            <person name="Moreau H."/>
            <person name="Motomura T."/>
            <person name="Nagasato C."/>
            <person name="Napoli C.A."/>
            <person name="Nelson D.R."/>
            <person name="Nyvall-Collen P."/>
            <person name="Peters A.F."/>
            <person name="Pommier C."/>
            <person name="Potin P."/>
            <person name="Poulain J."/>
            <person name="Quesneville H."/>
            <person name="Read B."/>
            <person name="Rensing S.A."/>
            <person name="Ritter A."/>
            <person name="Rousvoal S."/>
            <person name="Samanta M."/>
            <person name="Samson G."/>
            <person name="Schroeder D.C."/>
            <person name="Segurens B."/>
            <person name="Strittmatter M."/>
            <person name="Tonon T."/>
            <person name="Tregear J.W."/>
            <person name="Valentin K."/>
            <person name="von Dassow P."/>
            <person name="Yamagishi T."/>
            <person name="Van de Peer Y."/>
            <person name="Wincker P."/>
        </authorList>
    </citation>
    <scope>NUCLEOTIDE SEQUENCE [LARGE SCALE GENOMIC DNA]</scope>
    <source>
        <strain evidence="12">Ec32 / CCAP1310/4</strain>
    </source>
</reference>
<organism evidence="11 12">
    <name type="scientific">Ectocarpus siliculosus</name>
    <name type="common">Brown alga</name>
    <name type="synonym">Conferva siliculosa</name>
    <dbReference type="NCBI Taxonomy" id="2880"/>
    <lineage>
        <taxon>Eukaryota</taxon>
        <taxon>Sar</taxon>
        <taxon>Stramenopiles</taxon>
        <taxon>Ochrophyta</taxon>
        <taxon>PX clade</taxon>
        <taxon>Phaeophyceae</taxon>
        <taxon>Ectocarpales</taxon>
        <taxon>Ectocarpaceae</taxon>
        <taxon>Ectocarpus</taxon>
    </lineage>
</organism>
<feature type="transmembrane region" description="Helical" evidence="9">
    <location>
        <begin position="623"/>
        <end position="643"/>
    </location>
</feature>
<dbReference type="EMBL" id="FN649748">
    <property type="protein sequence ID" value="CBN75938.1"/>
    <property type="molecule type" value="Genomic_DNA"/>
</dbReference>
<feature type="transmembrane region" description="Helical" evidence="9">
    <location>
        <begin position="805"/>
        <end position="827"/>
    </location>
</feature>
<dbReference type="PROSITE" id="PS50216">
    <property type="entry name" value="DHHC"/>
    <property type="match status" value="1"/>
</dbReference>
<dbReference type="Pfam" id="PF12796">
    <property type="entry name" value="Ank_2"/>
    <property type="match status" value="1"/>
</dbReference>
<protein>
    <recommendedName>
        <fullName evidence="10">Palmitoyltransferase DHHC domain-containing protein</fullName>
    </recommendedName>
</protein>
<feature type="repeat" description="ANK" evidence="7">
    <location>
        <begin position="366"/>
        <end position="398"/>
    </location>
</feature>
<dbReference type="EMBL" id="FN648399">
    <property type="protein sequence ID" value="CBN75938.1"/>
    <property type="molecule type" value="Genomic_DNA"/>
</dbReference>
<dbReference type="PANTHER" id="PTHR24161:SF85">
    <property type="entry name" value="PALMITOYLTRANSFERASE HIP14"/>
    <property type="match status" value="1"/>
</dbReference>
<dbReference type="AlphaFoldDB" id="D8LIM8"/>
<dbReference type="OrthoDB" id="6781668at2759"/>
<evidence type="ECO:0000256" key="7">
    <source>
        <dbReference type="PROSITE-ProRule" id="PRU00023"/>
    </source>
</evidence>